<dbReference type="InterPro" id="IPR011701">
    <property type="entry name" value="MFS"/>
</dbReference>
<protein>
    <recommendedName>
        <fullName evidence="8">Bcr/CflA family efflux transporter</fullName>
    </recommendedName>
</protein>
<evidence type="ECO:0000256" key="2">
    <source>
        <dbReference type="ARBA" id="ARBA00006236"/>
    </source>
</evidence>
<dbReference type="EMBL" id="MFNF01000031">
    <property type="protein sequence ID" value="OGH01625.1"/>
    <property type="molecule type" value="Genomic_DNA"/>
</dbReference>
<feature type="transmembrane region" description="Helical" evidence="8">
    <location>
        <begin position="373"/>
        <end position="394"/>
    </location>
</feature>
<feature type="transmembrane region" description="Helical" evidence="8">
    <location>
        <begin position="81"/>
        <end position="99"/>
    </location>
</feature>
<evidence type="ECO:0000256" key="3">
    <source>
        <dbReference type="ARBA" id="ARBA00022448"/>
    </source>
</evidence>
<evidence type="ECO:0000259" key="9">
    <source>
        <dbReference type="PROSITE" id="PS50850"/>
    </source>
</evidence>
<dbReference type="Gene3D" id="1.20.1720.10">
    <property type="entry name" value="Multidrug resistance protein D"/>
    <property type="match status" value="1"/>
</dbReference>
<keyword evidence="5 8" id="KW-0812">Transmembrane</keyword>
<dbReference type="PANTHER" id="PTHR23502">
    <property type="entry name" value="MAJOR FACILITATOR SUPERFAMILY"/>
    <property type="match status" value="1"/>
</dbReference>
<reference evidence="10 11" key="1">
    <citation type="journal article" date="2016" name="Nat. Commun.">
        <title>Thousands of microbial genomes shed light on interconnected biogeochemical processes in an aquifer system.</title>
        <authorList>
            <person name="Anantharaman K."/>
            <person name="Brown C.T."/>
            <person name="Hug L.A."/>
            <person name="Sharon I."/>
            <person name="Castelle C.J."/>
            <person name="Probst A.J."/>
            <person name="Thomas B.C."/>
            <person name="Singh A."/>
            <person name="Wilkins M.J."/>
            <person name="Karaoz U."/>
            <person name="Brodie E.L."/>
            <person name="Williams K.H."/>
            <person name="Hubbard S.S."/>
            <person name="Banfield J.F."/>
        </authorList>
    </citation>
    <scope>NUCLEOTIDE SEQUENCE [LARGE SCALE GENOMIC DNA]</scope>
</reference>
<feature type="domain" description="Major facilitator superfamily (MFS) profile" evidence="9">
    <location>
        <begin position="13"/>
        <end position="397"/>
    </location>
</feature>
<evidence type="ECO:0000256" key="1">
    <source>
        <dbReference type="ARBA" id="ARBA00004651"/>
    </source>
</evidence>
<keyword evidence="6 8" id="KW-1133">Transmembrane helix</keyword>
<feature type="transmembrane region" description="Helical" evidence="8">
    <location>
        <begin position="12"/>
        <end position="32"/>
    </location>
</feature>
<dbReference type="CDD" id="cd17320">
    <property type="entry name" value="MFS_MdfA_MDR_like"/>
    <property type="match status" value="1"/>
</dbReference>
<feature type="transmembrane region" description="Helical" evidence="8">
    <location>
        <begin position="344"/>
        <end position="367"/>
    </location>
</feature>
<feature type="transmembrane region" description="Helical" evidence="8">
    <location>
        <begin position="105"/>
        <end position="126"/>
    </location>
</feature>
<feature type="transmembrane region" description="Helical" evidence="8">
    <location>
        <begin position="311"/>
        <end position="332"/>
    </location>
</feature>
<comment type="caution">
    <text evidence="10">The sequence shown here is derived from an EMBL/GenBank/DDBJ whole genome shotgun (WGS) entry which is preliminary data.</text>
</comment>
<feature type="transmembrane region" description="Helical" evidence="8">
    <location>
        <begin position="255"/>
        <end position="274"/>
    </location>
</feature>
<feature type="transmembrane region" description="Helical" evidence="8">
    <location>
        <begin position="286"/>
        <end position="305"/>
    </location>
</feature>
<gene>
    <name evidence="10" type="ORF">A2557_00685</name>
</gene>
<dbReference type="SUPFAM" id="SSF103473">
    <property type="entry name" value="MFS general substrate transporter"/>
    <property type="match status" value="1"/>
</dbReference>
<evidence type="ECO:0000256" key="4">
    <source>
        <dbReference type="ARBA" id="ARBA00022475"/>
    </source>
</evidence>
<dbReference type="Proteomes" id="UP000177583">
    <property type="component" value="Unassembled WGS sequence"/>
</dbReference>
<evidence type="ECO:0000313" key="10">
    <source>
        <dbReference type="EMBL" id="OGH01625.1"/>
    </source>
</evidence>
<dbReference type="PROSITE" id="PS50850">
    <property type="entry name" value="MFS"/>
    <property type="match status" value="1"/>
</dbReference>
<name>A0A1F6GTZ1_9PROT</name>
<evidence type="ECO:0000313" key="11">
    <source>
        <dbReference type="Proteomes" id="UP000177583"/>
    </source>
</evidence>
<evidence type="ECO:0000256" key="6">
    <source>
        <dbReference type="ARBA" id="ARBA00022989"/>
    </source>
</evidence>
<dbReference type="GO" id="GO:0042910">
    <property type="term" value="F:xenobiotic transmembrane transporter activity"/>
    <property type="evidence" value="ECO:0007669"/>
    <property type="project" value="InterPro"/>
</dbReference>
<keyword evidence="3 8" id="KW-0813">Transport</keyword>
<evidence type="ECO:0000256" key="7">
    <source>
        <dbReference type="ARBA" id="ARBA00023136"/>
    </source>
</evidence>
<dbReference type="NCBIfam" id="TIGR00710">
    <property type="entry name" value="efflux_Bcr_CflA"/>
    <property type="match status" value="1"/>
</dbReference>
<dbReference type="PANTHER" id="PTHR23502:SF132">
    <property type="entry name" value="POLYAMINE TRANSPORTER 2-RELATED"/>
    <property type="match status" value="1"/>
</dbReference>
<dbReference type="AlphaFoldDB" id="A0A1F6GTZ1"/>
<accession>A0A1F6GTZ1</accession>
<comment type="similarity">
    <text evidence="2 8">Belongs to the major facilitator superfamily. Bcr/CmlA family.</text>
</comment>
<feature type="transmembrane region" description="Helical" evidence="8">
    <location>
        <begin position="223"/>
        <end position="243"/>
    </location>
</feature>
<keyword evidence="7 8" id="KW-0472">Membrane</keyword>
<dbReference type="InterPro" id="IPR020846">
    <property type="entry name" value="MFS_dom"/>
</dbReference>
<dbReference type="GO" id="GO:1990961">
    <property type="term" value="P:xenobiotic detoxification by transmembrane export across the plasma membrane"/>
    <property type="evidence" value="ECO:0007669"/>
    <property type="project" value="InterPro"/>
</dbReference>
<proteinExistence type="inferred from homology"/>
<feature type="transmembrane region" description="Helical" evidence="8">
    <location>
        <begin position="138"/>
        <end position="160"/>
    </location>
</feature>
<sequence>MPHPSSKPPLAELVALMATMSSLMALSIDAMLPALPLIGHDLGVVRANDNQLIISSLFLGMALGLLLYGPLSDSYGRKPPLYAGLGLYLVGCLVSIQAQDFNQMLVGRVIQGMGLAAPRVISLAIIRDLFHGEEMARVMSFVMMFFTLVPALAPSLGQAILLVAPWRAIFVLYLCLALLVLVWFGLRQPETLEPARRTPFTLARVFGAIGQVLKNLESLGPTLTLGIVFGAILGYLSTAQQIFQGLYDKGTQFPIYFGLMALVFGGASLVNSRLVQLFSIRQLSRWTLGGLTLLSLGFFFYTLSWEGVPPFWSFLAFLSLSFVCLAILFGNLNAMAMEPLGKMAGIGAAVVGTLSTILSAGLGTLIGQLYNETLIPLTVSFAALGTVSIVILSLTTKAGGRATAGPSVPH</sequence>
<feature type="transmembrane region" description="Helical" evidence="8">
    <location>
        <begin position="52"/>
        <end position="69"/>
    </location>
</feature>
<keyword evidence="8" id="KW-0997">Cell inner membrane</keyword>
<evidence type="ECO:0000256" key="8">
    <source>
        <dbReference type="RuleBase" id="RU365088"/>
    </source>
</evidence>
<feature type="transmembrane region" description="Helical" evidence="8">
    <location>
        <begin position="166"/>
        <end position="186"/>
    </location>
</feature>
<dbReference type="InterPro" id="IPR036259">
    <property type="entry name" value="MFS_trans_sf"/>
</dbReference>
<dbReference type="InterPro" id="IPR004812">
    <property type="entry name" value="Efflux_drug-R_Bcr/CmlA"/>
</dbReference>
<dbReference type="GO" id="GO:0005886">
    <property type="term" value="C:plasma membrane"/>
    <property type="evidence" value="ECO:0007669"/>
    <property type="project" value="UniProtKB-SubCell"/>
</dbReference>
<dbReference type="Pfam" id="PF07690">
    <property type="entry name" value="MFS_1"/>
    <property type="match status" value="1"/>
</dbReference>
<organism evidence="10 11">
    <name type="scientific">Candidatus Lambdaproteobacteria bacterium RIFOXYD2_FULL_56_26</name>
    <dbReference type="NCBI Taxonomy" id="1817773"/>
    <lineage>
        <taxon>Bacteria</taxon>
        <taxon>Pseudomonadati</taxon>
        <taxon>Pseudomonadota</taxon>
        <taxon>Candidatus Lambdaproteobacteria</taxon>
    </lineage>
</organism>
<keyword evidence="4" id="KW-1003">Cell membrane</keyword>
<comment type="subcellular location">
    <subcellularLocation>
        <location evidence="8">Cell inner membrane</location>
        <topology evidence="8">Multi-pass membrane protein</topology>
    </subcellularLocation>
    <subcellularLocation>
        <location evidence="1">Cell membrane</location>
        <topology evidence="1">Multi-pass membrane protein</topology>
    </subcellularLocation>
</comment>
<evidence type="ECO:0000256" key="5">
    <source>
        <dbReference type="ARBA" id="ARBA00022692"/>
    </source>
</evidence>